<reference evidence="2" key="1">
    <citation type="submission" date="2013-07" db="EMBL/GenBank/DDBJ databases">
        <authorList>
            <person name="Geib S."/>
        </authorList>
    </citation>
    <scope>NUCLEOTIDE SEQUENCE</scope>
</reference>
<dbReference type="EMBL" id="GAMC01001259">
    <property type="protein sequence ID" value="JAC05297.1"/>
    <property type="molecule type" value="mRNA"/>
</dbReference>
<organism evidence="2">
    <name type="scientific">Ceratitis capitata</name>
    <name type="common">Mediterranean fruit fly</name>
    <name type="synonym">Tephritis capitata</name>
    <dbReference type="NCBI Taxonomy" id="7213"/>
    <lineage>
        <taxon>Eukaryota</taxon>
        <taxon>Metazoa</taxon>
        <taxon>Ecdysozoa</taxon>
        <taxon>Arthropoda</taxon>
        <taxon>Hexapoda</taxon>
        <taxon>Insecta</taxon>
        <taxon>Pterygota</taxon>
        <taxon>Neoptera</taxon>
        <taxon>Endopterygota</taxon>
        <taxon>Diptera</taxon>
        <taxon>Brachycera</taxon>
        <taxon>Muscomorpha</taxon>
        <taxon>Tephritoidea</taxon>
        <taxon>Tephritidae</taxon>
        <taxon>Ceratitis</taxon>
        <taxon>Ceratitis</taxon>
    </lineage>
</organism>
<evidence type="ECO:0000313" key="2">
    <source>
        <dbReference type="EMBL" id="JAC05297.1"/>
    </source>
</evidence>
<feature type="compositionally biased region" description="Acidic residues" evidence="1">
    <location>
        <begin position="37"/>
        <end position="55"/>
    </location>
</feature>
<sequence>PEDEYEKMDENSETHTTKMRQGNESFLGRYEKSNENDNMDESDESDESESEDEYEKMDKPSDNERIMPTFSMEEMQDLQTCVENYMRKNNEEFYKKQSKRKTAHSAWDWNYNSNGYQFSDDSQGEW</sequence>
<feature type="region of interest" description="Disordered" evidence="1">
    <location>
        <begin position="1"/>
        <end position="66"/>
    </location>
</feature>
<reference evidence="2" key="2">
    <citation type="journal article" date="2014" name="BMC Genomics">
        <title>A genomic perspective to assessing quality of mass-reared SIT flies used in Mediterranean fruit fly (Ceratitis capitata) eradication in California.</title>
        <authorList>
            <person name="Calla B."/>
            <person name="Hall B."/>
            <person name="Hou S."/>
            <person name="Geib S.M."/>
        </authorList>
    </citation>
    <scope>NUCLEOTIDE SEQUENCE</scope>
</reference>
<feature type="compositionally biased region" description="Basic and acidic residues" evidence="1">
    <location>
        <begin position="56"/>
        <end position="65"/>
    </location>
</feature>
<protein>
    <submittedName>
        <fullName evidence="2">Uncharacterized protein</fullName>
    </submittedName>
</protein>
<proteinExistence type="evidence at transcript level"/>
<name>W8CAJ2_CERCA</name>
<feature type="non-terminal residue" evidence="2">
    <location>
        <position position="1"/>
    </location>
</feature>
<evidence type="ECO:0000256" key="1">
    <source>
        <dbReference type="SAM" id="MobiDB-lite"/>
    </source>
</evidence>
<accession>W8CAJ2</accession>
<dbReference type="AlphaFoldDB" id="W8CAJ2"/>